<keyword evidence="5" id="KW-0520">NAD</keyword>
<name>A0A1G2KT52_9BACT</name>
<feature type="active site" description="Proton donor" evidence="4">
    <location>
        <position position="125"/>
    </location>
</feature>
<feature type="binding site" evidence="5">
    <location>
        <position position="381"/>
    </location>
    <ligand>
        <name>substrate</name>
    </ligand>
</feature>
<dbReference type="InterPro" id="IPR033922">
    <property type="entry name" value="NAD_bind_Glu_DH"/>
</dbReference>
<comment type="caution">
    <text evidence="10">The sequence shown here is derived from an EMBL/GenBank/DDBJ whole genome shotgun (WGS) entry which is preliminary data.</text>
</comment>
<dbReference type="InterPro" id="IPR006095">
    <property type="entry name" value="Glu/Leu/Phe/Val/Trp_DH"/>
</dbReference>
<dbReference type="PANTHER" id="PTHR11606">
    <property type="entry name" value="GLUTAMATE DEHYDROGENASE"/>
    <property type="match status" value="1"/>
</dbReference>
<dbReference type="InterPro" id="IPR046346">
    <property type="entry name" value="Aminoacid_DH-like_N_sf"/>
</dbReference>
<feature type="region of interest" description="Disordered" evidence="8">
    <location>
        <begin position="47"/>
        <end position="71"/>
    </location>
</feature>
<dbReference type="InterPro" id="IPR036291">
    <property type="entry name" value="NAD(P)-bd_dom_sf"/>
</dbReference>
<dbReference type="InterPro" id="IPR006096">
    <property type="entry name" value="Glu/Leu/Phe/Val/Trp_DH_C"/>
</dbReference>
<evidence type="ECO:0000256" key="2">
    <source>
        <dbReference type="ARBA" id="ARBA00023002"/>
    </source>
</evidence>
<feature type="binding site" evidence="5">
    <location>
        <position position="113"/>
    </location>
    <ligand>
        <name>substrate</name>
    </ligand>
</feature>
<evidence type="ECO:0000256" key="4">
    <source>
        <dbReference type="PIRSR" id="PIRSR000185-1"/>
    </source>
</evidence>
<dbReference type="AlphaFoldDB" id="A0A1G2KT52"/>
<accession>A0A1G2KT52</accession>
<dbReference type="GO" id="GO:0000166">
    <property type="term" value="F:nucleotide binding"/>
    <property type="evidence" value="ECO:0007669"/>
    <property type="project" value="UniProtKB-KW"/>
</dbReference>
<dbReference type="STRING" id="1802274.A3J58_02870"/>
<dbReference type="InterPro" id="IPR014362">
    <property type="entry name" value="Glu_DH"/>
</dbReference>
<reference evidence="10 11" key="1">
    <citation type="journal article" date="2016" name="Nat. Commun.">
        <title>Thousands of microbial genomes shed light on interconnected biogeochemical processes in an aquifer system.</title>
        <authorList>
            <person name="Anantharaman K."/>
            <person name="Brown C.T."/>
            <person name="Hug L.A."/>
            <person name="Sharon I."/>
            <person name="Castelle C.J."/>
            <person name="Probst A.J."/>
            <person name="Thomas B.C."/>
            <person name="Singh A."/>
            <person name="Wilkins M.J."/>
            <person name="Karaoz U."/>
            <person name="Brodie E.L."/>
            <person name="Williams K.H."/>
            <person name="Hubbard S.S."/>
            <person name="Banfield J.F."/>
        </authorList>
    </citation>
    <scope>NUCLEOTIDE SEQUENCE [LARGE SCALE GENOMIC DNA]</scope>
</reference>
<dbReference type="Gene3D" id="3.40.50.10860">
    <property type="entry name" value="Leucine Dehydrogenase, chain A, domain 1"/>
    <property type="match status" value="1"/>
</dbReference>
<sequence>MAFLDTVAQFTEDAARAAHISDDVLARLKTLDRVLEFEIPVRMDPVRSQTPEVSADAQAHRTSNGVDDGSEKKFSAWRVQHNNALGPYKGGIRYHHASNLNEVKALASLMTWKTSVVGLPYGGAKGAIVVDPRILSPRELEELSRGYVRAIAVHIGPDKDIPAPDVGTNAEIMDWMTDEYSKLSGKREDAAFTGKSVGKGGSRGREVATGFGGFVILREYLKATRDKRQETSSPPTVAIQGFGNVGAHIARILSDHGFKITAISDSKGALYDPDGIDIKKVTDIKERTGIIDRAVCYSLGSGQEPCKVFTNEELLTLPVDILIPAALEDQITGANADKIHAKVILEMANGPTSREAEEILARRGIEVIPDILANSGGVVGSYFEWIQSLAPLENLKKYESELRHHIDEKYWQEIVRDITSLTGREGKYWSEEEVLARIDAKLTEAFAAVSEEKKKYGSSWRMASYIRALTRVVAAMK</sequence>
<feature type="site" description="Important for catalysis" evidence="6">
    <location>
        <position position="165"/>
    </location>
</feature>
<evidence type="ECO:0000259" key="9">
    <source>
        <dbReference type="SMART" id="SM00839"/>
    </source>
</evidence>
<evidence type="ECO:0000256" key="7">
    <source>
        <dbReference type="RuleBase" id="RU004417"/>
    </source>
</evidence>
<protein>
    <recommendedName>
        <fullName evidence="3">Glutamate dehydrogenase</fullName>
    </recommendedName>
</protein>
<dbReference type="CDD" id="cd01076">
    <property type="entry name" value="NAD_bind_1_Glu_DH"/>
    <property type="match status" value="1"/>
</dbReference>
<dbReference type="GO" id="GO:0004352">
    <property type="term" value="F:glutamate dehydrogenase (NAD+) activity"/>
    <property type="evidence" value="ECO:0007669"/>
    <property type="project" value="TreeGrafter"/>
</dbReference>
<dbReference type="PRINTS" id="PR00082">
    <property type="entry name" value="GLFDHDRGNASE"/>
</dbReference>
<evidence type="ECO:0000256" key="3">
    <source>
        <dbReference type="PIRNR" id="PIRNR000185"/>
    </source>
</evidence>
<dbReference type="InterPro" id="IPR006097">
    <property type="entry name" value="Glu/Leu/Phe/Val/Trp_DH_dimer"/>
</dbReference>
<dbReference type="SMART" id="SM00839">
    <property type="entry name" value="ELFV_dehydrog"/>
    <property type="match status" value="1"/>
</dbReference>
<evidence type="ECO:0000313" key="11">
    <source>
        <dbReference type="Proteomes" id="UP000178510"/>
    </source>
</evidence>
<evidence type="ECO:0000256" key="8">
    <source>
        <dbReference type="SAM" id="MobiDB-lite"/>
    </source>
</evidence>
<evidence type="ECO:0000313" key="10">
    <source>
        <dbReference type="EMBL" id="OHA02648.1"/>
    </source>
</evidence>
<evidence type="ECO:0000256" key="1">
    <source>
        <dbReference type="ARBA" id="ARBA00006382"/>
    </source>
</evidence>
<dbReference type="GO" id="GO:0006538">
    <property type="term" value="P:L-glutamate catabolic process"/>
    <property type="evidence" value="ECO:0007669"/>
    <property type="project" value="TreeGrafter"/>
</dbReference>
<dbReference type="Pfam" id="PF02812">
    <property type="entry name" value="ELFV_dehydrog_N"/>
    <property type="match status" value="1"/>
</dbReference>
<keyword evidence="5" id="KW-0547">Nucleotide-binding</keyword>
<comment type="similarity">
    <text evidence="1 3 7">Belongs to the Glu/Leu/Phe/Val dehydrogenases family.</text>
</comment>
<dbReference type="Pfam" id="PF00208">
    <property type="entry name" value="ELFV_dehydrog"/>
    <property type="match status" value="2"/>
</dbReference>
<feature type="domain" description="Glutamate/phenylalanine/leucine/valine/L-tryptophan dehydrogenase C-terminal" evidence="9">
    <location>
        <begin position="202"/>
        <end position="477"/>
    </location>
</feature>
<dbReference type="PIRSF" id="PIRSF000185">
    <property type="entry name" value="Glu_DH"/>
    <property type="match status" value="1"/>
</dbReference>
<dbReference type="SUPFAM" id="SSF51735">
    <property type="entry name" value="NAD(P)-binding Rossmann-fold domains"/>
    <property type="match status" value="1"/>
</dbReference>
<feature type="binding site" evidence="5">
    <location>
        <position position="89"/>
    </location>
    <ligand>
        <name>substrate</name>
    </ligand>
</feature>
<keyword evidence="2 3" id="KW-0560">Oxidoreductase</keyword>
<dbReference type="SUPFAM" id="SSF53223">
    <property type="entry name" value="Aminoacid dehydrogenase-like, N-terminal domain"/>
    <property type="match status" value="1"/>
</dbReference>
<evidence type="ECO:0000256" key="6">
    <source>
        <dbReference type="PIRSR" id="PIRSR000185-3"/>
    </source>
</evidence>
<organism evidence="10 11">
    <name type="scientific">Candidatus Sungbacteria bacterium RIFCSPHIGHO2_02_FULL_52_23</name>
    <dbReference type="NCBI Taxonomy" id="1802274"/>
    <lineage>
        <taxon>Bacteria</taxon>
        <taxon>Candidatus Sungiibacteriota</taxon>
    </lineage>
</organism>
<dbReference type="Gene3D" id="3.40.50.720">
    <property type="entry name" value="NAD(P)-binding Rossmann-like Domain"/>
    <property type="match status" value="1"/>
</dbReference>
<feature type="binding site" evidence="5">
    <location>
        <position position="209"/>
    </location>
    <ligand>
        <name>NAD(+)</name>
        <dbReference type="ChEBI" id="CHEBI:57540"/>
    </ligand>
</feature>
<dbReference type="PANTHER" id="PTHR11606:SF13">
    <property type="entry name" value="GLUTAMATE DEHYDROGENASE 1, MITOCHONDRIAL"/>
    <property type="match status" value="1"/>
</dbReference>
<proteinExistence type="inferred from homology"/>
<dbReference type="Proteomes" id="UP000178510">
    <property type="component" value="Unassembled WGS sequence"/>
</dbReference>
<evidence type="ECO:0000256" key="5">
    <source>
        <dbReference type="PIRSR" id="PIRSR000185-2"/>
    </source>
</evidence>
<dbReference type="EMBL" id="MHQM01000040">
    <property type="protein sequence ID" value="OHA02648.1"/>
    <property type="molecule type" value="Genomic_DNA"/>
</dbReference>
<feature type="binding site" evidence="5">
    <location>
        <position position="244"/>
    </location>
    <ligand>
        <name>NAD(+)</name>
        <dbReference type="ChEBI" id="CHEBI:57540"/>
    </ligand>
</feature>
<gene>
    <name evidence="10" type="ORF">A3J58_02870</name>
</gene>